<dbReference type="Proteomes" id="UP000003789">
    <property type="component" value="Unassembled WGS sequence"/>
</dbReference>
<comment type="caution">
    <text evidence="1">The sequence shown here is derived from an EMBL/GenBank/DDBJ whole genome shotgun (WGS) entry which is preliminary data.</text>
</comment>
<dbReference type="HOGENOM" id="CLU_3102036_0_0_6"/>
<gene>
    <name evidence="1" type="ORF">P3TCK_01315</name>
</gene>
<dbReference type="EMBL" id="AAPH01000029">
    <property type="protein sequence ID" value="EAS41811.1"/>
    <property type="molecule type" value="Genomic_DNA"/>
</dbReference>
<reference evidence="1 2" key="1">
    <citation type="submission" date="2006-03" db="EMBL/GenBank/DDBJ databases">
        <authorList>
            <person name="Bartlett D.H."/>
            <person name="Valle G."/>
            <person name="Lauro F.M."/>
            <person name="Vezzi A."/>
            <person name="Simonato F."/>
            <person name="Eloe E."/>
            <person name="Vitulo N."/>
            <person name="Stratton T.K."/>
            <person name="D'angelo M."/>
            <person name="Ferriera S."/>
            <person name="Johnson J."/>
            <person name="Kravitz S."/>
            <person name="Beeson K."/>
            <person name="Sutton G."/>
            <person name="Rogers Y."/>
            <person name="Friedman R."/>
            <person name="Frazier M."/>
            <person name="Venter J.C."/>
        </authorList>
    </citation>
    <scope>NUCLEOTIDE SEQUENCE [LARGE SCALE GENOMIC DNA]</scope>
    <source>
        <strain evidence="1 2">3TCK</strain>
    </source>
</reference>
<dbReference type="AlphaFoldDB" id="Q1YZR4"/>
<name>Q1YZR4_9GAMM</name>
<protein>
    <submittedName>
        <fullName evidence="1">Uncharacterized protein</fullName>
    </submittedName>
</protein>
<sequence length="51" mass="6003">MRNFLRNFGEYPMNQRLTEIPRDASMPLSLVLLIGSKVFYFEFEVFIDSLG</sequence>
<organism evidence="1 2">
    <name type="scientific">Photobacterium profundum 3TCK</name>
    <dbReference type="NCBI Taxonomy" id="314280"/>
    <lineage>
        <taxon>Bacteria</taxon>
        <taxon>Pseudomonadati</taxon>
        <taxon>Pseudomonadota</taxon>
        <taxon>Gammaproteobacteria</taxon>
        <taxon>Vibrionales</taxon>
        <taxon>Vibrionaceae</taxon>
        <taxon>Photobacterium</taxon>
    </lineage>
</organism>
<proteinExistence type="predicted"/>
<accession>Q1YZR4</accession>
<evidence type="ECO:0000313" key="1">
    <source>
        <dbReference type="EMBL" id="EAS41811.1"/>
    </source>
</evidence>
<evidence type="ECO:0000313" key="2">
    <source>
        <dbReference type="Proteomes" id="UP000003789"/>
    </source>
</evidence>